<comment type="caution">
    <text evidence="2">The sequence shown here is derived from an EMBL/GenBank/DDBJ whole genome shotgun (WGS) entry which is preliminary data.</text>
</comment>
<name>A0ABY0IGD6_9BACT</name>
<keyword evidence="1" id="KW-0732">Signal</keyword>
<feature type="chain" id="PRO_5047467953" evidence="1">
    <location>
        <begin position="19"/>
        <end position="149"/>
    </location>
</feature>
<dbReference type="EMBL" id="QDKL01000003">
    <property type="protein sequence ID" value="RZF20604.1"/>
    <property type="molecule type" value="Genomic_DNA"/>
</dbReference>
<reference evidence="3" key="1">
    <citation type="journal article" date="2019" name="Int. J. Syst. Evol. Microbiol.">
        <title>Halobacteriovorax valvorus sp. nov., a novel prokaryotic predator isolated from coastal seawater of China.</title>
        <authorList>
            <person name="Chen M.-X."/>
        </authorList>
    </citation>
    <scope>NUCLEOTIDE SEQUENCE [LARGE SCALE GENOMIC DNA]</scope>
    <source>
        <strain evidence="3">BL9</strain>
    </source>
</reference>
<dbReference type="Proteomes" id="UP000443582">
    <property type="component" value="Unassembled WGS sequence"/>
</dbReference>
<keyword evidence="3" id="KW-1185">Reference proteome</keyword>
<proteinExistence type="predicted"/>
<evidence type="ECO:0000256" key="1">
    <source>
        <dbReference type="SAM" id="SignalP"/>
    </source>
</evidence>
<feature type="signal peptide" evidence="1">
    <location>
        <begin position="1"/>
        <end position="18"/>
    </location>
</feature>
<evidence type="ECO:0000313" key="2">
    <source>
        <dbReference type="EMBL" id="RZF20604.1"/>
    </source>
</evidence>
<accession>A0ABY0IGD6</accession>
<dbReference type="RefSeq" id="WP_115362581.1">
    <property type="nucleotide sequence ID" value="NZ_QDKL01000003.1"/>
</dbReference>
<organism evidence="2 3">
    <name type="scientific">Halobacteriovorax vibrionivorans</name>
    <dbReference type="NCBI Taxonomy" id="2152716"/>
    <lineage>
        <taxon>Bacteria</taxon>
        <taxon>Pseudomonadati</taxon>
        <taxon>Bdellovibrionota</taxon>
        <taxon>Bacteriovoracia</taxon>
        <taxon>Bacteriovoracales</taxon>
        <taxon>Halobacteriovoraceae</taxon>
        <taxon>Halobacteriovorax</taxon>
    </lineage>
</organism>
<protein>
    <submittedName>
        <fullName evidence="2">Uncharacterized protein</fullName>
    </submittedName>
</protein>
<evidence type="ECO:0000313" key="3">
    <source>
        <dbReference type="Proteomes" id="UP000443582"/>
    </source>
</evidence>
<sequence>MKNLVLITCALFSLTAFGKMQQSSVIIDSFDTEDKAKESCLMAEVEYDELKDIKVDGLAFEFIIAQSKKSWDCRVRATLDSYDQVLAKKTLKQKLTTDYDKSYTECMKMRNRIINTTLGYVFGDVDFYKEGGFLKKKKHVCEFNFIVVE</sequence>
<gene>
    <name evidence="2" type="ORF">DAY19_11505</name>
</gene>